<sequence length="55" mass="6126">MFVKGGELKKNNIKNILLIQFGDIGDVVYSFPCVRALKETFPAARVVMAVQKKAE</sequence>
<feature type="non-terminal residue" evidence="1">
    <location>
        <position position="55"/>
    </location>
</feature>
<protein>
    <recommendedName>
        <fullName evidence="2">ADP-heptose--lipooligosaccharide heptosyltransferase II</fullName>
    </recommendedName>
</protein>
<dbReference type="SUPFAM" id="SSF53756">
    <property type="entry name" value="UDP-Glycosyltransferase/glycogen phosphorylase"/>
    <property type="match status" value="1"/>
</dbReference>
<organism evidence="1">
    <name type="scientific">hydrothermal vent metagenome</name>
    <dbReference type="NCBI Taxonomy" id="652676"/>
    <lineage>
        <taxon>unclassified sequences</taxon>
        <taxon>metagenomes</taxon>
        <taxon>ecological metagenomes</taxon>
    </lineage>
</organism>
<gene>
    <name evidence="1" type="ORF">MNBD_DELTA03-13</name>
</gene>
<dbReference type="Gene3D" id="3.40.50.2000">
    <property type="entry name" value="Glycogen Phosphorylase B"/>
    <property type="match status" value="1"/>
</dbReference>
<accession>A0A3B0V3K0</accession>
<dbReference type="EMBL" id="UOEX01000215">
    <property type="protein sequence ID" value="VAW37561.1"/>
    <property type="molecule type" value="Genomic_DNA"/>
</dbReference>
<evidence type="ECO:0000313" key="1">
    <source>
        <dbReference type="EMBL" id="VAW37561.1"/>
    </source>
</evidence>
<dbReference type="AlphaFoldDB" id="A0A3B0V3K0"/>
<name>A0A3B0V3K0_9ZZZZ</name>
<evidence type="ECO:0008006" key="2">
    <source>
        <dbReference type="Google" id="ProtNLM"/>
    </source>
</evidence>
<proteinExistence type="predicted"/>
<reference evidence="1" key="1">
    <citation type="submission" date="2018-06" db="EMBL/GenBank/DDBJ databases">
        <authorList>
            <person name="Zhirakovskaya E."/>
        </authorList>
    </citation>
    <scope>NUCLEOTIDE SEQUENCE</scope>
</reference>